<keyword evidence="2" id="KW-1185">Reference proteome</keyword>
<name>A0ABY1QW02_9BURK</name>
<evidence type="ECO:0000313" key="2">
    <source>
        <dbReference type="Proteomes" id="UP001158049"/>
    </source>
</evidence>
<organism evidence="1 2">
    <name type="scientific">Noviherbaspirillum suwonense</name>
    <dbReference type="NCBI Taxonomy" id="1224511"/>
    <lineage>
        <taxon>Bacteria</taxon>
        <taxon>Pseudomonadati</taxon>
        <taxon>Pseudomonadota</taxon>
        <taxon>Betaproteobacteria</taxon>
        <taxon>Burkholderiales</taxon>
        <taxon>Oxalobacteraceae</taxon>
        <taxon>Noviherbaspirillum</taxon>
    </lineage>
</organism>
<accession>A0ABY1QW02</accession>
<sequence length="58" mass="6792">MQQQSILTDEPLEATALDTLQYFGQPEYESTLSQAQELRFNRVVMVTVPRQPMQLHWP</sequence>
<protein>
    <submittedName>
        <fullName evidence="1">Uncharacterized protein</fullName>
    </submittedName>
</protein>
<dbReference type="Proteomes" id="UP001158049">
    <property type="component" value="Unassembled WGS sequence"/>
</dbReference>
<dbReference type="RefSeq" id="WP_283445695.1">
    <property type="nucleotide sequence ID" value="NZ_FXUL01000046.1"/>
</dbReference>
<evidence type="ECO:0000313" key="1">
    <source>
        <dbReference type="EMBL" id="SMP81627.1"/>
    </source>
</evidence>
<proteinExistence type="predicted"/>
<dbReference type="EMBL" id="FXUL01000046">
    <property type="protein sequence ID" value="SMP81627.1"/>
    <property type="molecule type" value="Genomic_DNA"/>
</dbReference>
<gene>
    <name evidence="1" type="ORF">SAMN06295970_1462</name>
</gene>
<reference evidence="1 2" key="1">
    <citation type="submission" date="2017-05" db="EMBL/GenBank/DDBJ databases">
        <authorList>
            <person name="Varghese N."/>
            <person name="Submissions S."/>
        </authorList>
    </citation>
    <scope>NUCLEOTIDE SEQUENCE [LARGE SCALE GENOMIC DNA]</scope>
    <source>
        <strain evidence="1 2">DSM 26001</strain>
    </source>
</reference>
<comment type="caution">
    <text evidence="1">The sequence shown here is derived from an EMBL/GenBank/DDBJ whole genome shotgun (WGS) entry which is preliminary data.</text>
</comment>